<dbReference type="PANTHER" id="PTHR14905">
    <property type="entry name" value="NG37"/>
    <property type="match status" value="1"/>
</dbReference>
<organism evidence="2 3">
    <name type="scientific">Pseudomonas promysalinigenes</name>
    <dbReference type="NCBI Taxonomy" id="485898"/>
    <lineage>
        <taxon>Bacteria</taxon>
        <taxon>Pseudomonadati</taxon>
        <taxon>Pseudomonadota</taxon>
        <taxon>Gammaproteobacteria</taxon>
        <taxon>Pseudomonadales</taxon>
        <taxon>Pseudomonadaceae</taxon>
        <taxon>Pseudomonas</taxon>
    </lineage>
</organism>
<accession>A0ABY6AHG3</accession>
<evidence type="ECO:0000256" key="1">
    <source>
        <dbReference type="SAM" id="Coils"/>
    </source>
</evidence>
<dbReference type="InterPro" id="IPR010816">
    <property type="entry name" value="Het-C"/>
</dbReference>
<keyword evidence="3" id="KW-1185">Reference proteome</keyword>
<name>A0ABY6AHG3_9PSED</name>
<dbReference type="Pfam" id="PF07217">
    <property type="entry name" value="Het-C"/>
    <property type="match status" value="1"/>
</dbReference>
<keyword evidence="1" id="KW-0175">Coiled coil</keyword>
<reference evidence="2" key="1">
    <citation type="submission" date="2022-09" db="EMBL/GenBank/DDBJ databases">
        <title>Complete genome sequence of Pseudomonas promysalinigenes strain RL-WG26, a newly isolated PGPR with the potential for plant salinity stress alleviation.</title>
        <authorList>
            <person name="Ren L."/>
            <person name="Wang G."/>
            <person name="Hu H."/>
        </authorList>
    </citation>
    <scope>NUCLEOTIDE SEQUENCE</scope>
    <source>
        <strain evidence="2">RL-WG26</strain>
    </source>
</reference>
<dbReference type="PANTHER" id="PTHR14905:SF7">
    <property type="entry name" value="VON WILLEBRAND FACTOR A DOMAIN-CONTAINING PROTEIN 7"/>
    <property type="match status" value="1"/>
</dbReference>
<feature type="coiled-coil region" evidence="1">
    <location>
        <begin position="624"/>
        <end position="651"/>
    </location>
</feature>
<evidence type="ECO:0000313" key="3">
    <source>
        <dbReference type="Proteomes" id="UP001064504"/>
    </source>
</evidence>
<dbReference type="InterPro" id="IPR052577">
    <property type="entry name" value="VWA7"/>
</dbReference>
<dbReference type="Proteomes" id="UP001064504">
    <property type="component" value="Chromosome"/>
</dbReference>
<protein>
    <submittedName>
        <fullName evidence="2">Het-C domain-containing protein</fullName>
    </submittedName>
</protein>
<dbReference type="RefSeq" id="WP_261744031.1">
    <property type="nucleotide sequence ID" value="NZ_CP104557.1"/>
</dbReference>
<gene>
    <name evidence="2" type="ORF">N5C08_19245</name>
</gene>
<evidence type="ECO:0000313" key="2">
    <source>
        <dbReference type="EMBL" id="UXH39079.1"/>
    </source>
</evidence>
<dbReference type="EMBL" id="CP104557">
    <property type="protein sequence ID" value="UXH39079.1"/>
    <property type="molecule type" value="Genomic_DNA"/>
</dbReference>
<sequence>MSSETEVNQPALHSDYMLERLQSVAKSTDETLFSVLIMSVFGSHVSSHACQKLQTALCEGAIANPQYRVEAQSTSLAHYDSDSRTIWVTEPALMQARAHDIDSAYLYNALASAFGNYLYQVIKQDFADHSQDIENPGLEQIGADYAAMMFFYGPKIEDGTVFGMYDNQAVRLSIPPLQPVPIPQNFSAGPGDEPGSFGHESLEKGLASVGFTDEERRSIYFGNWLRDYSQLLDPKLVRKPDAPKNFPSKLSRSALTQLVDLLALKEFHDLQDTPEGRQAYTVVPEMLGVYRPSEHIDNPLNPSADATDPREIDSDFEPLVSHGHALLEVDAQRSLSSYIDNATSYMRQKLIDAMLAGNSIEGRRYFGEALHVLEDYFAHSNFVELCLRKRGHDVLPWTTETDCKHRLPVVTGMFGGLDVVASIAEPLGKILFEVQTLDFKRTRSGDRSDVEKVLLILLEEHQSDTPLKLLQAFLKIRDDAADSPLYGLYEAASWVAKTPLAMLQNANNAVIQGLLSWVGDNVDEFQTLSGHNPNVVPGLHPTHSQLAKDHDTHPFHDLAAYLATYAVQMVGQAMYEYWQGNTERDPASVAVAFILHPNDDNWHDDIVAAWEAMDRARTKEKIRLAGSIGDLAELQKQLEKEEQERVRVLGESFRNAPNTVSEIISNAFPFG</sequence>
<proteinExistence type="predicted"/>